<dbReference type="EMBL" id="CAJOBC010092240">
    <property type="protein sequence ID" value="CAF4407686.1"/>
    <property type="molecule type" value="Genomic_DNA"/>
</dbReference>
<gene>
    <name evidence="2" type="ORF">GPM918_LOCUS38958</name>
    <name evidence="3" type="ORF">SRO942_LOCUS39813</name>
</gene>
<comment type="caution">
    <text evidence="2">The sequence shown here is derived from an EMBL/GenBank/DDBJ whole genome shotgun (WGS) entry which is preliminary data.</text>
</comment>
<evidence type="ECO:0000313" key="3">
    <source>
        <dbReference type="EMBL" id="CAF4407686.1"/>
    </source>
</evidence>
<sequence length="335" mass="37820">MIRLKIWISALILFQQINLTKDLTVTEDYQQYDKGSQTVAEIFESPCITLSMNCTISSHTICYVCRSHIDGSSMTIAAEDRDMIFVTKNVMIREGSRCCRKHLEDHRLMPASINIIKPHKIEIISLKAGDVQMLINKSQILYNQKKRLDFDDCNAISDDEYYNLTSLNKGQFDSLIKEIAAFPIRNTAVRSIRTAVVCLLCKLRLGLSNTILALLFESPDKRAVSRAIGTARKAIMKDFVPYHLGISHITRRQIIDNHTTTIARELMGGGNDTLVLVIDGTYIYIQKDVVVVDRGFRDCLGVMYSLGLDVAMPPFLDGQKQFSTAQANRSRCITK</sequence>
<dbReference type="Proteomes" id="UP000663829">
    <property type="component" value="Unassembled WGS sequence"/>
</dbReference>
<feature type="chain" id="PRO_5036229204" evidence="1">
    <location>
        <begin position="23"/>
        <end position="335"/>
    </location>
</feature>
<evidence type="ECO:0000256" key="1">
    <source>
        <dbReference type="SAM" id="SignalP"/>
    </source>
</evidence>
<evidence type="ECO:0000313" key="2">
    <source>
        <dbReference type="EMBL" id="CAF1546855.1"/>
    </source>
</evidence>
<dbReference type="OrthoDB" id="6113252at2759"/>
<evidence type="ECO:0000313" key="4">
    <source>
        <dbReference type="Proteomes" id="UP000663829"/>
    </source>
</evidence>
<reference evidence="2" key="1">
    <citation type="submission" date="2021-02" db="EMBL/GenBank/DDBJ databases">
        <authorList>
            <person name="Nowell W R."/>
        </authorList>
    </citation>
    <scope>NUCLEOTIDE SEQUENCE</scope>
</reference>
<accession>A0A815WN92</accession>
<dbReference type="EMBL" id="CAJNOQ010026574">
    <property type="protein sequence ID" value="CAF1546855.1"/>
    <property type="molecule type" value="Genomic_DNA"/>
</dbReference>
<name>A0A815WN92_9BILA</name>
<organism evidence="2 4">
    <name type="scientific">Didymodactylos carnosus</name>
    <dbReference type="NCBI Taxonomy" id="1234261"/>
    <lineage>
        <taxon>Eukaryota</taxon>
        <taxon>Metazoa</taxon>
        <taxon>Spiralia</taxon>
        <taxon>Gnathifera</taxon>
        <taxon>Rotifera</taxon>
        <taxon>Eurotatoria</taxon>
        <taxon>Bdelloidea</taxon>
        <taxon>Philodinida</taxon>
        <taxon>Philodinidae</taxon>
        <taxon>Didymodactylos</taxon>
    </lineage>
</organism>
<feature type="signal peptide" evidence="1">
    <location>
        <begin position="1"/>
        <end position="22"/>
    </location>
</feature>
<dbReference type="Proteomes" id="UP000681722">
    <property type="component" value="Unassembled WGS sequence"/>
</dbReference>
<keyword evidence="4" id="KW-1185">Reference proteome</keyword>
<dbReference type="AlphaFoldDB" id="A0A815WN92"/>
<feature type="non-terminal residue" evidence="2">
    <location>
        <position position="1"/>
    </location>
</feature>
<protein>
    <submittedName>
        <fullName evidence="2">Uncharacterized protein</fullName>
    </submittedName>
</protein>
<proteinExistence type="predicted"/>
<keyword evidence="1" id="KW-0732">Signal</keyword>